<feature type="non-terminal residue" evidence="2">
    <location>
        <position position="67"/>
    </location>
</feature>
<evidence type="ECO:0000256" key="1">
    <source>
        <dbReference type="SAM" id="MobiDB-lite"/>
    </source>
</evidence>
<feature type="non-terminal residue" evidence="2">
    <location>
        <position position="1"/>
    </location>
</feature>
<accession>A0A0F7S722</accession>
<proteinExistence type="predicted"/>
<gene>
    <name evidence="2" type="primary">SSCI14620.1</name>
</gene>
<organism evidence="2 3">
    <name type="scientific">Sporisorium scitamineum</name>
    <dbReference type="NCBI Taxonomy" id="49012"/>
    <lineage>
        <taxon>Eukaryota</taxon>
        <taxon>Fungi</taxon>
        <taxon>Dikarya</taxon>
        <taxon>Basidiomycota</taxon>
        <taxon>Ustilaginomycotina</taxon>
        <taxon>Ustilaginomycetes</taxon>
        <taxon>Ustilaginales</taxon>
        <taxon>Ustilaginaceae</taxon>
        <taxon>Sporisorium</taxon>
    </lineage>
</organism>
<dbReference type="Proteomes" id="UP000242770">
    <property type="component" value="Unassembled WGS sequence"/>
</dbReference>
<name>A0A0F7S722_9BASI</name>
<feature type="compositionally biased region" description="Pro residues" evidence="1">
    <location>
        <begin position="17"/>
        <end position="30"/>
    </location>
</feature>
<reference evidence="3" key="1">
    <citation type="submission" date="2014-06" db="EMBL/GenBank/DDBJ databases">
        <authorList>
            <person name="Berkman P.J."/>
        </authorList>
    </citation>
    <scope>NUCLEOTIDE SEQUENCE [LARGE SCALE GENOMIC DNA]</scope>
</reference>
<evidence type="ECO:0000313" key="2">
    <source>
        <dbReference type="EMBL" id="CDW96685.1"/>
    </source>
</evidence>
<evidence type="ECO:0000313" key="3">
    <source>
        <dbReference type="Proteomes" id="UP000242770"/>
    </source>
</evidence>
<feature type="region of interest" description="Disordered" evidence="1">
    <location>
        <begin position="1"/>
        <end position="67"/>
    </location>
</feature>
<dbReference type="AlphaFoldDB" id="A0A0F7S722"/>
<feature type="compositionally biased region" description="Basic residues" evidence="1">
    <location>
        <begin position="34"/>
        <end position="44"/>
    </location>
</feature>
<dbReference type="EMBL" id="CCFA01000758">
    <property type="protein sequence ID" value="CDW96685.1"/>
    <property type="molecule type" value="Genomic_DNA"/>
</dbReference>
<sequence length="67" mass="7865">QPPPQRIRQTSQTSQRPPQPFHHPQTPPTPLRSWQRRSHRRSCHPTRGAERLWRPPGFERGSSRGVV</sequence>
<protein>
    <submittedName>
        <fullName evidence="2">Uncharacterized protein</fullName>
    </submittedName>
</protein>
<keyword evidence="3" id="KW-1185">Reference proteome</keyword>
<feature type="compositionally biased region" description="Low complexity" evidence="1">
    <location>
        <begin position="1"/>
        <end position="16"/>
    </location>
</feature>